<organism evidence="1 2">
    <name type="scientific">Lentzea atacamensis</name>
    <dbReference type="NCBI Taxonomy" id="531938"/>
    <lineage>
        <taxon>Bacteria</taxon>
        <taxon>Bacillati</taxon>
        <taxon>Actinomycetota</taxon>
        <taxon>Actinomycetes</taxon>
        <taxon>Pseudonocardiales</taxon>
        <taxon>Pseudonocardiaceae</taxon>
        <taxon>Lentzea</taxon>
    </lineage>
</organism>
<dbReference type="AlphaFoldDB" id="A0A316HTD5"/>
<comment type="caution">
    <text evidence="1">The sequence shown here is derived from an EMBL/GenBank/DDBJ whole genome shotgun (WGS) entry which is preliminary data.</text>
</comment>
<accession>A0A316HTD5</accession>
<gene>
    <name evidence="1" type="ORF">C8D88_108239</name>
</gene>
<dbReference type="Proteomes" id="UP000246005">
    <property type="component" value="Unassembled WGS sequence"/>
</dbReference>
<evidence type="ECO:0000313" key="1">
    <source>
        <dbReference type="EMBL" id="PWK84624.1"/>
    </source>
</evidence>
<evidence type="ECO:0000313" key="2">
    <source>
        <dbReference type="Proteomes" id="UP000246005"/>
    </source>
</evidence>
<dbReference type="EMBL" id="QGHB01000008">
    <property type="protein sequence ID" value="PWK84624.1"/>
    <property type="molecule type" value="Genomic_DNA"/>
</dbReference>
<reference evidence="1 2" key="1">
    <citation type="submission" date="2018-05" db="EMBL/GenBank/DDBJ databases">
        <title>Genomic Encyclopedia of Type Strains, Phase IV (KMG-IV): sequencing the most valuable type-strain genomes for metagenomic binning, comparative biology and taxonomic classification.</title>
        <authorList>
            <person name="Goeker M."/>
        </authorList>
    </citation>
    <scope>NUCLEOTIDE SEQUENCE [LARGE SCALE GENOMIC DNA]</scope>
    <source>
        <strain evidence="1 2">DSM 45480</strain>
    </source>
</reference>
<name>A0A316HTD5_9PSEU</name>
<proteinExistence type="predicted"/>
<protein>
    <submittedName>
        <fullName evidence="1">Uncharacterized protein</fullName>
    </submittedName>
</protein>
<sequence length="42" mass="4703">MMSAPVTDYEVAVSFAGEHRAYVEAGFDAAKALVLRVFYYRT</sequence>